<keyword evidence="4 8" id="KW-0812">Transmembrane</keyword>
<evidence type="ECO:0000256" key="6">
    <source>
        <dbReference type="ARBA" id="ARBA00023136"/>
    </source>
</evidence>
<feature type="region of interest" description="Disordered" evidence="7">
    <location>
        <begin position="1"/>
        <end position="45"/>
    </location>
</feature>
<sequence>MGRPPRPGGQPPHRQAGPRPRREADLVTTTPTPAQTPAPPPPTGRALPLVLRNRAFGTVWLGQVLTQAGVRMFQVGISWWLISEAVSGDGGFAAGLFMAVSTLPAVVLAPLVARAVARFAHRSLLRTAAAGAGAAAAALAVWAGASDLPVAAAYCAALALATCQAFFDPCLTTSVPELVDDADIEAATGFELSTQSLASLGGALLGALVVDAAGVAGLAVGCAAAYTTAALLIATVRFRIAGADAAGQPDTADGAQAAPRRTLRGLLGSLPYVRGVLLCFTAANLFTTAVFVVMPLYTASVLHGDGATVALLEASLGVGTLVGSFTGARVPGRPAVVGTACLGAMAAALALPGLIAARPVIAGSLLLTGWCVGVIGVRFVALFQRLVPAADKPAFFAVMQAVLGATFPVASLLFGFLGDHFSARTLCLIQAAGLLPAALALALLPGHARPAGTPDPAPELDPVPEPEPAPDQAPAPEAVPAGGLR</sequence>
<dbReference type="InterPro" id="IPR010290">
    <property type="entry name" value="TM_effector"/>
</dbReference>
<proteinExistence type="predicted"/>
<feature type="transmembrane region" description="Helical" evidence="8">
    <location>
        <begin position="395"/>
        <end position="417"/>
    </location>
</feature>
<evidence type="ECO:0000256" key="7">
    <source>
        <dbReference type="SAM" id="MobiDB-lite"/>
    </source>
</evidence>
<dbReference type="PANTHER" id="PTHR23513:SF11">
    <property type="entry name" value="STAPHYLOFERRIN A TRANSPORTER"/>
    <property type="match status" value="1"/>
</dbReference>
<dbReference type="KEGG" id="svn:CP980_30965"/>
<dbReference type="InterPro" id="IPR036259">
    <property type="entry name" value="MFS_trans_sf"/>
</dbReference>
<feature type="transmembrane region" description="Helical" evidence="8">
    <location>
        <begin position="92"/>
        <end position="112"/>
    </location>
</feature>
<evidence type="ECO:0000313" key="9">
    <source>
        <dbReference type="EMBL" id="QEV48912.1"/>
    </source>
</evidence>
<evidence type="ECO:0000256" key="3">
    <source>
        <dbReference type="ARBA" id="ARBA00022475"/>
    </source>
</evidence>
<dbReference type="Pfam" id="PF05977">
    <property type="entry name" value="MFS_3"/>
    <property type="match status" value="1"/>
</dbReference>
<organism evidence="9 10">
    <name type="scientific">Streptomyces vinaceus</name>
    <dbReference type="NCBI Taxonomy" id="1960"/>
    <lineage>
        <taxon>Bacteria</taxon>
        <taxon>Bacillati</taxon>
        <taxon>Actinomycetota</taxon>
        <taxon>Actinomycetes</taxon>
        <taxon>Kitasatosporales</taxon>
        <taxon>Streptomycetaceae</taxon>
        <taxon>Streptomyces</taxon>
    </lineage>
</organism>
<dbReference type="GO" id="GO:0005886">
    <property type="term" value="C:plasma membrane"/>
    <property type="evidence" value="ECO:0007669"/>
    <property type="project" value="UniProtKB-SubCell"/>
</dbReference>
<dbReference type="PANTHER" id="PTHR23513">
    <property type="entry name" value="INTEGRAL MEMBRANE EFFLUX PROTEIN-RELATED"/>
    <property type="match status" value="1"/>
</dbReference>
<feature type="transmembrane region" description="Helical" evidence="8">
    <location>
        <begin position="124"/>
        <end position="145"/>
    </location>
</feature>
<feature type="transmembrane region" description="Helical" evidence="8">
    <location>
        <begin position="309"/>
        <end position="328"/>
    </location>
</feature>
<evidence type="ECO:0000256" key="8">
    <source>
        <dbReference type="SAM" id="Phobius"/>
    </source>
</evidence>
<evidence type="ECO:0000256" key="4">
    <source>
        <dbReference type="ARBA" id="ARBA00022692"/>
    </source>
</evidence>
<keyword evidence="6 8" id="KW-0472">Membrane</keyword>
<evidence type="ECO:0000256" key="1">
    <source>
        <dbReference type="ARBA" id="ARBA00004651"/>
    </source>
</evidence>
<evidence type="ECO:0000256" key="2">
    <source>
        <dbReference type="ARBA" id="ARBA00022448"/>
    </source>
</evidence>
<protein>
    <submittedName>
        <fullName evidence="9">MFS transporter</fullName>
    </submittedName>
</protein>
<feature type="region of interest" description="Disordered" evidence="7">
    <location>
        <begin position="450"/>
        <end position="485"/>
    </location>
</feature>
<keyword evidence="3" id="KW-1003">Cell membrane</keyword>
<feature type="compositionally biased region" description="Pro residues" evidence="7">
    <location>
        <begin position="1"/>
        <end position="10"/>
    </location>
</feature>
<feature type="transmembrane region" description="Helical" evidence="8">
    <location>
        <begin position="423"/>
        <end position="444"/>
    </location>
</feature>
<evidence type="ECO:0000256" key="5">
    <source>
        <dbReference type="ARBA" id="ARBA00022989"/>
    </source>
</evidence>
<gene>
    <name evidence="9" type="ORF">CP980_30965</name>
</gene>
<feature type="transmembrane region" description="Helical" evidence="8">
    <location>
        <begin position="272"/>
        <end position="297"/>
    </location>
</feature>
<keyword evidence="2" id="KW-0813">Transport</keyword>
<dbReference type="Gene3D" id="1.20.1250.20">
    <property type="entry name" value="MFS general substrate transporter like domains"/>
    <property type="match status" value="2"/>
</dbReference>
<feature type="compositionally biased region" description="Low complexity" evidence="7">
    <location>
        <begin position="474"/>
        <end position="485"/>
    </location>
</feature>
<keyword evidence="5 8" id="KW-1133">Transmembrane helix</keyword>
<keyword evidence="10" id="KW-1185">Reference proteome</keyword>
<dbReference type="EMBL" id="CP023692">
    <property type="protein sequence ID" value="QEV48912.1"/>
    <property type="molecule type" value="Genomic_DNA"/>
</dbReference>
<reference evidence="9 10" key="1">
    <citation type="submission" date="2017-09" db="EMBL/GenBank/DDBJ databases">
        <authorList>
            <person name="Lee N."/>
            <person name="Cho B.-K."/>
        </authorList>
    </citation>
    <scope>NUCLEOTIDE SEQUENCE [LARGE SCALE GENOMIC DNA]</scope>
    <source>
        <strain evidence="9 10">ATCC 27476</strain>
    </source>
</reference>
<feature type="transmembrane region" description="Helical" evidence="8">
    <location>
        <begin position="335"/>
        <end position="355"/>
    </location>
</feature>
<evidence type="ECO:0000313" key="10">
    <source>
        <dbReference type="Proteomes" id="UP000325563"/>
    </source>
</evidence>
<feature type="compositionally biased region" description="Pro residues" evidence="7">
    <location>
        <begin position="453"/>
        <end position="473"/>
    </location>
</feature>
<accession>A0A5J6JH27</accession>
<dbReference type="AlphaFoldDB" id="A0A5J6JH27"/>
<comment type="subcellular location">
    <subcellularLocation>
        <location evidence="1">Cell membrane</location>
        <topology evidence="1">Multi-pass membrane protein</topology>
    </subcellularLocation>
</comment>
<dbReference type="Proteomes" id="UP000325563">
    <property type="component" value="Chromosome"/>
</dbReference>
<name>A0A5J6JH27_STRVI</name>
<dbReference type="CDD" id="cd06173">
    <property type="entry name" value="MFS_MefA_like"/>
    <property type="match status" value="1"/>
</dbReference>
<feature type="compositionally biased region" description="Pro residues" evidence="7">
    <location>
        <begin position="34"/>
        <end position="43"/>
    </location>
</feature>
<dbReference type="SUPFAM" id="SSF103473">
    <property type="entry name" value="MFS general substrate transporter"/>
    <property type="match status" value="2"/>
</dbReference>
<feature type="transmembrane region" description="Helical" evidence="8">
    <location>
        <begin position="361"/>
        <end position="383"/>
    </location>
</feature>